<feature type="domain" description="Protein kinase" evidence="2">
    <location>
        <begin position="30"/>
        <end position="334"/>
    </location>
</feature>
<feature type="region of interest" description="Disordered" evidence="1">
    <location>
        <begin position="775"/>
        <end position="799"/>
    </location>
</feature>
<feature type="compositionally biased region" description="Polar residues" evidence="1">
    <location>
        <begin position="777"/>
        <end position="786"/>
    </location>
</feature>
<dbReference type="GO" id="GO:0005524">
    <property type="term" value="F:ATP binding"/>
    <property type="evidence" value="ECO:0007669"/>
    <property type="project" value="InterPro"/>
</dbReference>
<dbReference type="CDD" id="cd14011">
    <property type="entry name" value="PK_SCY1_like"/>
    <property type="match status" value="1"/>
</dbReference>
<reference evidence="3" key="1">
    <citation type="journal article" date="2003" name="Genome Biol.">
        <title>Evidence from comparative genomics for a complete sexual cycle in the 'asexual' pathogenic yeast Candida glabrata.</title>
        <authorList>
            <person name="Wong S."/>
            <person name="Fares M.A."/>
            <person name="Zimmermann W."/>
            <person name="Butler G."/>
            <person name="Wolfe K.H."/>
        </authorList>
    </citation>
    <scope>NUCLEOTIDE SEQUENCE</scope>
    <source>
        <strain evidence="3">CBS 2170</strain>
    </source>
</reference>
<proteinExistence type="predicted"/>
<name>Q874M0_NAKDE</name>
<dbReference type="GO" id="GO:0004672">
    <property type="term" value="F:protein kinase activity"/>
    <property type="evidence" value="ECO:0007669"/>
    <property type="project" value="InterPro"/>
</dbReference>
<dbReference type="Gene3D" id="3.30.200.20">
    <property type="entry name" value="Phosphorylase Kinase, domain 1"/>
    <property type="match status" value="1"/>
</dbReference>
<dbReference type="AlphaFoldDB" id="Q874M0"/>
<dbReference type="Pfam" id="PF00069">
    <property type="entry name" value="Pkinase"/>
    <property type="match status" value="1"/>
</dbReference>
<dbReference type="InterPro" id="IPR011989">
    <property type="entry name" value="ARM-like"/>
</dbReference>
<sequence>MMFWSSKSGISSKYTFSSSPTFTAEPWSVYTGRAKSGSGNGKVSVFIFDKKQFENYLLNYGIIKSKSSSHDKVLIQEGYQVLRNQVNNLAKLRHPNILTMIEPLEEHSKNFLFVTEYVTDCIESLYRGDNRSGYTHTSDILGNSNDDSGLVSDILTQRGLLQTVNALEFIHTRAGSVHLDIQPRSIFMNENSDWKVSGLGHLFKLNDNLQGGMSTDFFLPQYDPRIPSFMHINLDYSAPELVMDHTVSFKNDFFSLGLLIYYLYTGKNLLNTENSESQYRQEYAKFERRISSLSWDNIFSKVPKDLRVLIPKLMSRDIISRYDSLTDLVETEFFNNPLLKMLNFLDDLPTKNNDEKFVFLTGIFQYLNQFPTSLLQKKFLPILLELLSQLCQENTPDERCISNDLKLIVKIASNLSQLSFHEKLYPIIVGNKGNFKILLDTSNAVLIEYIPIFKEKFRKSDFIENFLKPLLNYVLQNMEGESAVNAQEQILSQLDTILEVFDVLTVKNYLLPLISKLFVKTTSLTIKNKCVSAFQLLIEKKTIDSYTCSEEILPLFKTMKTRDPRILMKSLTLFQLVPTLISDGNVLVEQLLPLIWNYSMSSTLTKTQYTEYTKAVNKISHAIQTEHIKKLKDTNDSLSELSLKDNNKVFSTIIERQPQPKKEDPESAFAKTIATPAIQPMKKEKKKSILDKTEIPSRNEFQSMVKTMHQKDRTDISTRASGVPNGTKTSPPTTVPPPPQQPLSSSFDDDFDDFVSAVQSPNLVIDQKRQALPAADTFSQASTNSLPPGFSIPLQPRKN</sequence>
<dbReference type="SUPFAM" id="SSF48371">
    <property type="entry name" value="ARM repeat"/>
    <property type="match status" value="1"/>
</dbReference>
<dbReference type="EMBL" id="AY181250">
    <property type="protein sequence ID" value="AAO25611.1"/>
    <property type="molecule type" value="Genomic_DNA"/>
</dbReference>
<dbReference type="SUPFAM" id="SSF56112">
    <property type="entry name" value="Protein kinase-like (PK-like)"/>
    <property type="match status" value="1"/>
</dbReference>
<evidence type="ECO:0000313" key="3">
    <source>
        <dbReference type="EMBL" id="AAO25611.1"/>
    </source>
</evidence>
<evidence type="ECO:0000256" key="1">
    <source>
        <dbReference type="SAM" id="MobiDB-lite"/>
    </source>
</evidence>
<dbReference type="InterPro" id="IPR051177">
    <property type="entry name" value="CIK-Related_Protein"/>
</dbReference>
<dbReference type="PROSITE" id="PS50011">
    <property type="entry name" value="PROTEIN_KINASE_DOM"/>
    <property type="match status" value="1"/>
</dbReference>
<dbReference type="Gene3D" id="1.10.510.10">
    <property type="entry name" value="Transferase(Phosphotransferase) domain 1"/>
    <property type="match status" value="1"/>
</dbReference>
<feature type="compositionally biased region" description="Polar residues" evidence="1">
    <location>
        <begin position="717"/>
        <end position="728"/>
    </location>
</feature>
<accession>Q874M0</accession>
<evidence type="ECO:0000259" key="2">
    <source>
        <dbReference type="PROSITE" id="PS50011"/>
    </source>
</evidence>
<dbReference type="InterPro" id="IPR016024">
    <property type="entry name" value="ARM-type_fold"/>
</dbReference>
<dbReference type="PANTHER" id="PTHR12984">
    <property type="entry name" value="SCY1-RELATED S/T PROTEIN KINASE-LIKE"/>
    <property type="match status" value="1"/>
</dbReference>
<dbReference type="PANTHER" id="PTHR12984:SF6">
    <property type="entry name" value="SCY1-LIKE PROTEIN 2"/>
    <property type="match status" value="1"/>
</dbReference>
<organism evidence="3">
    <name type="scientific">Nakaseomyces delphensis</name>
    <name type="common">Yeast</name>
    <name type="synonym">Kluyveromyces delphensis</name>
    <dbReference type="NCBI Taxonomy" id="51657"/>
    <lineage>
        <taxon>Eukaryota</taxon>
        <taxon>Fungi</taxon>
        <taxon>Dikarya</taxon>
        <taxon>Ascomycota</taxon>
        <taxon>Saccharomycotina</taxon>
        <taxon>Saccharomycetes</taxon>
        <taxon>Saccharomycetales</taxon>
        <taxon>Saccharomycetaceae</taxon>
        <taxon>Nakaseomyces</taxon>
    </lineage>
</organism>
<feature type="region of interest" description="Disordered" evidence="1">
    <location>
        <begin position="680"/>
        <end position="753"/>
    </location>
</feature>
<feature type="compositionally biased region" description="Basic and acidic residues" evidence="1">
    <location>
        <begin position="687"/>
        <end position="697"/>
    </location>
</feature>
<dbReference type="SMART" id="SM00220">
    <property type="entry name" value="S_TKc"/>
    <property type="match status" value="1"/>
</dbReference>
<dbReference type="InterPro" id="IPR011009">
    <property type="entry name" value="Kinase-like_dom_sf"/>
</dbReference>
<dbReference type="Gene3D" id="1.25.10.10">
    <property type="entry name" value="Leucine-rich Repeat Variant"/>
    <property type="match status" value="1"/>
</dbReference>
<dbReference type="InterPro" id="IPR000719">
    <property type="entry name" value="Prot_kinase_dom"/>
</dbReference>
<protein>
    <submittedName>
        <fullName evidence="3">SCY1</fullName>
    </submittedName>
</protein>
<gene>
    <name evidence="3" type="primary">SCY1</name>
</gene>